<sequence>MILRLTPVPLQQLVLISSLVMPPRFPFPSLPSPFNVTREELHSAIWRRRREQKVMDEYELDLDNNPMWFDYPDSDTNKSNAVYKFIGEKPMLNSSKAIGKLLRRIMIGAIILVLILLVYQLLKNLCCNFQD</sequence>
<proteinExistence type="predicted"/>
<keyword evidence="1" id="KW-1133">Transmembrane helix</keyword>
<dbReference type="RefSeq" id="XP_033799834.1">
    <property type="nucleotide sequence ID" value="XM_033943943.1"/>
</dbReference>
<reference evidence="3 4" key="1">
    <citation type="submission" date="2025-04" db="UniProtKB">
        <authorList>
            <consortium name="RefSeq"/>
        </authorList>
    </citation>
    <scope>IDENTIFICATION</scope>
</reference>
<dbReference type="Pfam" id="PF17672">
    <property type="entry name" value="FIMP"/>
    <property type="match status" value="1"/>
</dbReference>
<keyword evidence="1" id="KW-0812">Transmembrane</keyword>
<evidence type="ECO:0000313" key="4">
    <source>
        <dbReference type="RefSeq" id="XP_033799834.1"/>
    </source>
</evidence>
<keyword evidence="1" id="KW-0472">Membrane</keyword>
<feature type="transmembrane region" description="Helical" evidence="1">
    <location>
        <begin position="101"/>
        <end position="122"/>
    </location>
</feature>
<dbReference type="InterPro" id="IPR038813">
    <property type="entry name" value="FIMP"/>
</dbReference>
<gene>
    <name evidence="3 4" type="primary">C5H16orf92</name>
</gene>
<organism evidence="2 4">
    <name type="scientific">Geotrypetes seraphini</name>
    <name type="common">Gaboon caecilian</name>
    <name type="synonym">Caecilia seraphini</name>
    <dbReference type="NCBI Taxonomy" id="260995"/>
    <lineage>
        <taxon>Eukaryota</taxon>
        <taxon>Metazoa</taxon>
        <taxon>Chordata</taxon>
        <taxon>Craniata</taxon>
        <taxon>Vertebrata</taxon>
        <taxon>Euteleostomi</taxon>
        <taxon>Amphibia</taxon>
        <taxon>Gymnophiona</taxon>
        <taxon>Geotrypetes</taxon>
    </lineage>
</organism>
<accession>A0A6P8QRL4</accession>
<dbReference type="CTD" id="142850967"/>
<evidence type="ECO:0000313" key="3">
    <source>
        <dbReference type="RefSeq" id="XP_033799833.1"/>
    </source>
</evidence>
<protein>
    <submittedName>
        <fullName evidence="3 4">Uncharacterized protein C16orf92 homolog</fullName>
    </submittedName>
</protein>
<dbReference type="PANTHER" id="PTHR38648:SF1">
    <property type="entry name" value="FERTILIZATION-INFLUENCING MEMBRANE PROTEIN"/>
    <property type="match status" value="1"/>
</dbReference>
<dbReference type="PANTHER" id="PTHR38648">
    <property type="entry name" value="RIKEN CDNA 4930451I11 GENE"/>
    <property type="match status" value="1"/>
</dbReference>
<keyword evidence="2" id="KW-1185">Reference proteome</keyword>
<evidence type="ECO:0000256" key="1">
    <source>
        <dbReference type="SAM" id="Phobius"/>
    </source>
</evidence>
<dbReference type="KEGG" id="gsh:117360269"/>
<dbReference type="RefSeq" id="XP_033799833.1">
    <property type="nucleotide sequence ID" value="XM_033943942.1"/>
</dbReference>
<dbReference type="AlphaFoldDB" id="A0A6P8QRL4"/>
<dbReference type="GO" id="GO:0007342">
    <property type="term" value="P:fusion of sperm to egg plasma membrane involved in single fertilization"/>
    <property type="evidence" value="ECO:0007669"/>
    <property type="project" value="InterPro"/>
</dbReference>
<name>A0A6P8QRL4_GEOSA</name>
<dbReference type="Proteomes" id="UP000515159">
    <property type="component" value="Chromosome 5"/>
</dbReference>
<dbReference type="OrthoDB" id="10530353at2759"/>
<dbReference type="GeneID" id="117360269"/>
<evidence type="ECO:0000313" key="2">
    <source>
        <dbReference type="Proteomes" id="UP000515159"/>
    </source>
</evidence>